<dbReference type="PANTHER" id="PTHR46310:SF7">
    <property type="entry name" value="AMIDASE 1"/>
    <property type="match status" value="1"/>
</dbReference>
<dbReference type="SUPFAM" id="SSF75304">
    <property type="entry name" value="Amidase signature (AS) enzymes"/>
    <property type="match status" value="1"/>
</dbReference>
<feature type="domain" description="Amidase" evidence="1">
    <location>
        <begin position="129"/>
        <end position="516"/>
    </location>
</feature>
<evidence type="ECO:0000313" key="3">
    <source>
        <dbReference type="Proteomes" id="UP000760494"/>
    </source>
</evidence>
<protein>
    <recommendedName>
        <fullName evidence="1">Amidase domain-containing protein</fullName>
    </recommendedName>
</protein>
<dbReference type="Proteomes" id="UP000760494">
    <property type="component" value="Unassembled WGS sequence"/>
</dbReference>
<sequence>MKLLRKSRAGLNKNWAFFVRAPPNFTIIFEAGGRRYVTTEAIPFQSQDNTSPESQLVTVFANLDGVVLSKALFLSGVVMTAPHRAHAVPQDSWEYLQELGMKWLEIVEGDETRLPSGPYFYADNKLYPVLKDCFLVRGMEASICSRAYYELSEHETFTADVIQSLIDDGAYILGLTKLSSMIAREEPMDAIDYPAAFNPRGDGYQSPAGSSNGSAAAVASYNWLDCAIGTDTSGSGRRPALANGIWQFRPSHDSISLRGLVKTYALFDTPCVFARSLDVIRRVAKTWIAAPLDLKKRPYRLIYPLDYLPTEIPEQMKIIGSFIQDLETHLSATIIPLSIRSSWYQSHPPEASDDVEQYLHDVIRRTFYHQFYHSTASFRQLYAERHDGQQPYVIPFVRRRWTLGASVSDAEHEEATRRLLTYRKWLHNQFFGDENFVTFAILPVAEVKPVYRDEKVESPETQSACDQLFLPPILGSPDVVLPIGETPYHSKISNKIEYLPVVANIVAAPGRDHELLEAVHIILERSGRSQVVHTGSKIFIP</sequence>
<proteinExistence type="predicted"/>
<dbReference type="AlphaFoldDB" id="A0A9Q9RWA1"/>
<comment type="caution">
    <text evidence="2">The sequence shown here is derived from an EMBL/GenBank/DDBJ whole genome shotgun (WGS) entry which is preliminary data.</text>
</comment>
<dbReference type="PANTHER" id="PTHR46310">
    <property type="entry name" value="AMIDASE 1"/>
    <property type="match status" value="1"/>
</dbReference>
<evidence type="ECO:0000259" key="1">
    <source>
        <dbReference type="Pfam" id="PF01425"/>
    </source>
</evidence>
<reference evidence="2" key="1">
    <citation type="submission" date="2019-05" db="EMBL/GenBank/DDBJ databases">
        <authorList>
            <person name="Piombo E."/>
        </authorList>
    </citation>
    <scope>NUCLEOTIDE SEQUENCE</scope>
    <source>
        <strain evidence="2">C2S</strain>
    </source>
</reference>
<dbReference type="InterPro" id="IPR023631">
    <property type="entry name" value="Amidase_dom"/>
</dbReference>
<organism evidence="2 3">
    <name type="scientific">Fusarium fujikuroi</name>
    <name type="common">Bakanae and foot rot disease fungus</name>
    <name type="synonym">Gibberella fujikuroi</name>
    <dbReference type="NCBI Taxonomy" id="5127"/>
    <lineage>
        <taxon>Eukaryota</taxon>
        <taxon>Fungi</taxon>
        <taxon>Dikarya</taxon>
        <taxon>Ascomycota</taxon>
        <taxon>Pezizomycotina</taxon>
        <taxon>Sordariomycetes</taxon>
        <taxon>Hypocreomycetidae</taxon>
        <taxon>Hypocreales</taxon>
        <taxon>Nectriaceae</taxon>
        <taxon>Fusarium</taxon>
        <taxon>Fusarium fujikuroi species complex</taxon>
    </lineage>
</organism>
<accession>A0A9Q9RWA1</accession>
<name>A0A9Q9RWA1_FUSFU</name>
<gene>
    <name evidence="2" type="ORF">C2S_11465</name>
</gene>
<dbReference type="EMBL" id="CABFJX010000399">
    <property type="protein sequence ID" value="VTT79810.1"/>
    <property type="molecule type" value="Genomic_DNA"/>
</dbReference>
<dbReference type="Gene3D" id="3.90.1300.10">
    <property type="entry name" value="Amidase signature (AS) domain"/>
    <property type="match status" value="1"/>
</dbReference>
<dbReference type="Pfam" id="PF01425">
    <property type="entry name" value="Amidase"/>
    <property type="match status" value="1"/>
</dbReference>
<dbReference type="InterPro" id="IPR036928">
    <property type="entry name" value="AS_sf"/>
</dbReference>
<evidence type="ECO:0000313" key="2">
    <source>
        <dbReference type="EMBL" id="VTT79810.1"/>
    </source>
</evidence>